<name>A0ABR3GDN0_9PEZI</name>
<evidence type="ECO:0000256" key="11">
    <source>
        <dbReference type="SAM" id="SignalP"/>
    </source>
</evidence>
<keyword evidence="10" id="KW-0175">Coiled coil</keyword>
<dbReference type="InterPro" id="IPR013766">
    <property type="entry name" value="Thioredoxin_domain"/>
</dbReference>
<comment type="catalytic activity">
    <reaction evidence="1">
        <text>Catalyzes the rearrangement of -S-S- bonds in proteins.</text>
        <dbReference type="EC" id="5.3.4.1"/>
    </reaction>
</comment>
<evidence type="ECO:0000256" key="10">
    <source>
        <dbReference type="SAM" id="Coils"/>
    </source>
</evidence>
<dbReference type="Pfam" id="PF00085">
    <property type="entry name" value="Thioredoxin"/>
    <property type="match status" value="2"/>
</dbReference>
<keyword evidence="5" id="KW-0677">Repeat</keyword>
<dbReference type="Proteomes" id="UP001447188">
    <property type="component" value="Unassembled WGS sequence"/>
</dbReference>
<dbReference type="Gene3D" id="3.40.30.10">
    <property type="entry name" value="Glutaredoxin"/>
    <property type="match status" value="2"/>
</dbReference>
<dbReference type="InterPro" id="IPR017937">
    <property type="entry name" value="Thioredoxin_CS"/>
</dbReference>
<gene>
    <name evidence="13" type="ORF">Q9L58_007198</name>
</gene>
<feature type="domain" description="Thioredoxin" evidence="12">
    <location>
        <begin position="132"/>
        <end position="251"/>
    </location>
</feature>
<dbReference type="CDD" id="cd00238">
    <property type="entry name" value="ERp29c"/>
    <property type="match status" value="1"/>
</dbReference>
<dbReference type="NCBIfam" id="TIGR01126">
    <property type="entry name" value="pdi_dom"/>
    <property type="match status" value="1"/>
</dbReference>
<keyword evidence="6" id="KW-1015">Disulfide bond</keyword>
<dbReference type="SUPFAM" id="SSF52833">
    <property type="entry name" value="Thioredoxin-like"/>
    <property type="match status" value="2"/>
</dbReference>
<dbReference type="InterPro" id="IPR036356">
    <property type="entry name" value="ERp29_C_sf"/>
</dbReference>
<dbReference type="SUPFAM" id="SSF47933">
    <property type="entry name" value="ERP29 C domain-like"/>
    <property type="match status" value="1"/>
</dbReference>
<evidence type="ECO:0000313" key="14">
    <source>
        <dbReference type="Proteomes" id="UP001447188"/>
    </source>
</evidence>
<dbReference type="EC" id="5.3.4.1" evidence="3"/>
<evidence type="ECO:0000256" key="7">
    <source>
        <dbReference type="ARBA" id="ARBA00023235"/>
    </source>
</evidence>
<evidence type="ECO:0000256" key="8">
    <source>
        <dbReference type="ARBA" id="ARBA00023284"/>
    </source>
</evidence>
<feature type="chain" id="PRO_5046263189" description="protein disulfide-isomerase" evidence="11">
    <location>
        <begin position="21"/>
        <end position="364"/>
    </location>
</feature>
<keyword evidence="8" id="KW-0676">Redox-active center</keyword>
<reference evidence="13 14" key="1">
    <citation type="submission" date="2024-02" db="EMBL/GenBank/DDBJ databases">
        <title>Discinaceae phylogenomics.</title>
        <authorList>
            <person name="Dirks A.C."/>
            <person name="James T.Y."/>
        </authorList>
    </citation>
    <scope>NUCLEOTIDE SEQUENCE [LARGE SCALE GENOMIC DNA]</scope>
    <source>
        <strain evidence="13 14">ACD0624</strain>
    </source>
</reference>
<dbReference type="InterPro" id="IPR051063">
    <property type="entry name" value="PDI"/>
</dbReference>
<dbReference type="PROSITE" id="PS00194">
    <property type="entry name" value="THIOREDOXIN_1"/>
    <property type="match status" value="1"/>
</dbReference>
<keyword evidence="7" id="KW-0413">Isomerase</keyword>
<evidence type="ECO:0000256" key="9">
    <source>
        <dbReference type="RuleBase" id="RU004208"/>
    </source>
</evidence>
<evidence type="ECO:0000256" key="4">
    <source>
        <dbReference type="ARBA" id="ARBA00022729"/>
    </source>
</evidence>
<evidence type="ECO:0000259" key="12">
    <source>
        <dbReference type="PROSITE" id="PS51352"/>
    </source>
</evidence>
<dbReference type="Pfam" id="PF07749">
    <property type="entry name" value="ERp29"/>
    <property type="match status" value="1"/>
</dbReference>
<dbReference type="InterPro" id="IPR036249">
    <property type="entry name" value="Thioredoxin-like_sf"/>
</dbReference>
<proteinExistence type="inferred from homology"/>
<comment type="similarity">
    <text evidence="2 9">Belongs to the protein disulfide isomerase family.</text>
</comment>
<evidence type="ECO:0000256" key="5">
    <source>
        <dbReference type="ARBA" id="ARBA00022737"/>
    </source>
</evidence>
<dbReference type="Gene3D" id="1.20.1150.12">
    <property type="entry name" value="Endoplasmic reticulum resident protein 29, C-terminal domain"/>
    <property type="match status" value="1"/>
</dbReference>
<evidence type="ECO:0000256" key="2">
    <source>
        <dbReference type="ARBA" id="ARBA00006347"/>
    </source>
</evidence>
<keyword evidence="14" id="KW-1185">Reference proteome</keyword>
<comment type="caution">
    <text evidence="13">The sequence shown here is derived from an EMBL/GenBank/DDBJ whole genome shotgun (WGS) entry which is preliminary data.</text>
</comment>
<dbReference type="PANTHER" id="PTHR45672:SF11">
    <property type="entry name" value="PROTEIN DISULFIDE-ISOMERASE C17H9.14C"/>
    <property type="match status" value="1"/>
</dbReference>
<protein>
    <recommendedName>
        <fullName evidence="3">protein disulfide-isomerase</fullName>
        <ecNumber evidence="3">5.3.4.1</ecNumber>
    </recommendedName>
</protein>
<evidence type="ECO:0000313" key="13">
    <source>
        <dbReference type="EMBL" id="KAL0633895.1"/>
    </source>
</evidence>
<dbReference type="CDD" id="cd02998">
    <property type="entry name" value="PDI_a_ERp38"/>
    <property type="match status" value="2"/>
</dbReference>
<dbReference type="EMBL" id="JBBBZM010000110">
    <property type="protein sequence ID" value="KAL0633895.1"/>
    <property type="molecule type" value="Genomic_DNA"/>
</dbReference>
<evidence type="ECO:0000256" key="6">
    <source>
        <dbReference type="ARBA" id="ARBA00023157"/>
    </source>
</evidence>
<dbReference type="PRINTS" id="PR00421">
    <property type="entry name" value="THIOREDOXIN"/>
</dbReference>
<feature type="coiled-coil region" evidence="10">
    <location>
        <begin position="279"/>
        <end position="306"/>
    </location>
</feature>
<dbReference type="PROSITE" id="PS51352">
    <property type="entry name" value="THIOREDOXIN_2"/>
    <property type="match status" value="2"/>
</dbReference>
<dbReference type="InterPro" id="IPR005788">
    <property type="entry name" value="PDI_thioredoxin-like_dom"/>
</dbReference>
<dbReference type="PANTHER" id="PTHR45672">
    <property type="entry name" value="PROTEIN DISULFIDE-ISOMERASE C17H9.14C-RELATED"/>
    <property type="match status" value="1"/>
</dbReference>
<accession>A0ABR3GDN0</accession>
<feature type="signal peptide" evidence="11">
    <location>
        <begin position="1"/>
        <end position="20"/>
    </location>
</feature>
<dbReference type="InterPro" id="IPR011679">
    <property type="entry name" value="ERp29_C"/>
</dbReference>
<keyword evidence="4 11" id="KW-0732">Signal</keyword>
<sequence>MKGFGSFVTVFSSVLTLVGASNVVDLDPRNFDKEILKGGRPALVEFFAPADCKTLAPIYEQLADSFVGQKDKVTIGKVDADNHKSLGKRFGVSGFPTLKWFDGKSDQPIPYEGGRDLESLQKFVSEKLGVKPKIKKEAPSDVKAVTDADFDKIVLDLEKDVLVEFYAPWCGHCKALAPTYETIATNFKDEPTVVIAKLNADSPAAKGSAERYGVSGYPTLKFFPKGSTEPIDFDEGRSETEIVNFINKHAGTHRAIGGGLKETAGRIAVLDVIVNKLVKGDEAKAVEELKKAAEGLKEKYAAYYLKAVGKIQKNAVYVEKELKRLEGIAKSGLAPSKYDDLTIRKNILKQFYAGESPVKAKDEL</sequence>
<evidence type="ECO:0000256" key="1">
    <source>
        <dbReference type="ARBA" id="ARBA00001182"/>
    </source>
</evidence>
<organism evidence="13 14">
    <name type="scientific">Discina gigas</name>
    <dbReference type="NCBI Taxonomy" id="1032678"/>
    <lineage>
        <taxon>Eukaryota</taxon>
        <taxon>Fungi</taxon>
        <taxon>Dikarya</taxon>
        <taxon>Ascomycota</taxon>
        <taxon>Pezizomycotina</taxon>
        <taxon>Pezizomycetes</taxon>
        <taxon>Pezizales</taxon>
        <taxon>Discinaceae</taxon>
        <taxon>Discina</taxon>
    </lineage>
</organism>
<feature type="domain" description="Thioredoxin" evidence="12">
    <location>
        <begin position="12"/>
        <end position="129"/>
    </location>
</feature>
<evidence type="ECO:0000256" key="3">
    <source>
        <dbReference type="ARBA" id="ARBA00012723"/>
    </source>
</evidence>